<dbReference type="EMBL" id="JBGNUJ010000003">
    <property type="protein sequence ID" value="KAL3962060.1"/>
    <property type="molecule type" value="Genomic_DNA"/>
</dbReference>
<organism evidence="1 2">
    <name type="scientific">Purpureocillium lilacinum</name>
    <name type="common">Paecilomyces lilacinus</name>
    <dbReference type="NCBI Taxonomy" id="33203"/>
    <lineage>
        <taxon>Eukaryota</taxon>
        <taxon>Fungi</taxon>
        <taxon>Dikarya</taxon>
        <taxon>Ascomycota</taxon>
        <taxon>Pezizomycotina</taxon>
        <taxon>Sordariomycetes</taxon>
        <taxon>Hypocreomycetidae</taxon>
        <taxon>Hypocreales</taxon>
        <taxon>Ophiocordycipitaceae</taxon>
        <taxon>Purpureocillium</taxon>
    </lineage>
</organism>
<dbReference type="Proteomes" id="UP001638806">
    <property type="component" value="Unassembled WGS sequence"/>
</dbReference>
<sequence length="316" mass="34389">MSAVAMPFDPTFTMGPRPAFTWPGPLDSGSTSSNSILGTDLSSIISGSEPSMTPPSETKSLASSPPRTTMTPELQELKRRRDQVRRDSKISARIRRAESSSYTTSPPMSMGEVSNAISLPVYTTAPSSMSLMATPAGTLASAPFLQPYNPNLGDQSQSNHVFSPAYQPLQHGYGVTMEYPRVTQASLREYHGLPMISMMNSLTCMVSSPRVSSIAVPQDAGIMYPMQSVAVPPPTNQPSQEGGHVRVVQSRPKPRCWEHGCNGRQFSTFSNLLRHQREKSGQAAKASCPNCGAEFTRTTARNGHLLHDKCKQRRKT</sequence>
<proteinExistence type="predicted"/>
<comment type="caution">
    <text evidence="1">The sequence shown here is derived from an EMBL/GenBank/DDBJ whole genome shotgun (WGS) entry which is preliminary data.</text>
</comment>
<evidence type="ECO:0000313" key="2">
    <source>
        <dbReference type="Proteomes" id="UP001638806"/>
    </source>
</evidence>
<evidence type="ECO:0000313" key="1">
    <source>
        <dbReference type="EMBL" id="KAL3962060.1"/>
    </source>
</evidence>
<protein>
    <submittedName>
        <fullName evidence="1">Uncharacterized protein</fullName>
    </submittedName>
</protein>
<gene>
    <name evidence="1" type="ORF">ACCO45_003583</name>
</gene>
<keyword evidence="2" id="KW-1185">Reference proteome</keyword>
<reference evidence="1" key="1">
    <citation type="submission" date="2024-12" db="EMBL/GenBank/DDBJ databases">
        <title>Comparative genomics and development of molecular markers within Purpureocillium lilacinum and among Purpureocillium species.</title>
        <authorList>
            <person name="Yeh Z.-Y."/>
            <person name="Ni N.-T."/>
            <person name="Lo P.-H."/>
            <person name="Mushyakhwo K."/>
            <person name="Lin C.-F."/>
            <person name="Nai Y.-S."/>
        </authorList>
    </citation>
    <scope>NUCLEOTIDE SEQUENCE</scope>
    <source>
        <strain evidence="1">NCHU-NPUST-175</strain>
    </source>
</reference>
<accession>A0ACC4E357</accession>
<name>A0ACC4E357_PURLI</name>